<keyword evidence="1" id="KW-1133">Transmembrane helix</keyword>
<gene>
    <name evidence="2" type="ORF">GCM10007067_29370</name>
</gene>
<evidence type="ECO:0008006" key="4">
    <source>
        <dbReference type="Google" id="ProtNLM"/>
    </source>
</evidence>
<keyword evidence="1" id="KW-0472">Membrane</keyword>
<sequence length="139" mass="14809">MDTLAPPAPTRTWLSWLLPLLGTAGFAALWVIAALYADRQLSWMAVVGALDLAWMLRLGRWPRGRARAIAAIAGTAAIVLLANWWIIASHVAGALGLSAWDAAVRLGWNHAWTLAQLANGPVDLAWVAIAVVVAALTAR</sequence>
<organism evidence="2 3">
    <name type="scientific">Cognatilysobacter bugurensis</name>
    <dbReference type="NCBI Taxonomy" id="543356"/>
    <lineage>
        <taxon>Bacteria</taxon>
        <taxon>Pseudomonadati</taxon>
        <taxon>Pseudomonadota</taxon>
        <taxon>Gammaproteobacteria</taxon>
        <taxon>Lysobacterales</taxon>
        <taxon>Lysobacteraceae</taxon>
        <taxon>Cognatilysobacter</taxon>
    </lineage>
</organism>
<name>A0A918T4J9_9GAMM</name>
<reference evidence="2" key="2">
    <citation type="submission" date="2020-09" db="EMBL/GenBank/DDBJ databases">
        <authorList>
            <person name="Sun Q."/>
            <person name="Kim S."/>
        </authorList>
    </citation>
    <scope>NUCLEOTIDE SEQUENCE</scope>
    <source>
        <strain evidence="2">KCTC 23077</strain>
    </source>
</reference>
<evidence type="ECO:0000313" key="2">
    <source>
        <dbReference type="EMBL" id="GHA89615.1"/>
    </source>
</evidence>
<feature type="transmembrane region" description="Helical" evidence="1">
    <location>
        <begin position="12"/>
        <end position="35"/>
    </location>
</feature>
<dbReference type="RefSeq" id="WP_189457862.1">
    <property type="nucleotide sequence ID" value="NZ_BMYD01000007.1"/>
</dbReference>
<evidence type="ECO:0000256" key="1">
    <source>
        <dbReference type="SAM" id="Phobius"/>
    </source>
</evidence>
<keyword evidence="3" id="KW-1185">Reference proteome</keyword>
<dbReference type="Proteomes" id="UP000646426">
    <property type="component" value="Unassembled WGS sequence"/>
</dbReference>
<protein>
    <recommendedName>
        <fullName evidence="4">Transmembrane protein</fullName>
    </recommendedName>
</protein>
<proteinExistence type="predicted"/>
<reference evidence="2" key="1">
    <citation type="journal article" date="2014" name="Int. J. Syst. Evol. Microbiol.">
        <title>Complete genome sequence of Corynebacterium casei LMG S-19264T (=DSM 44701T), isolated from a smear-ripened cheese.</title>
        <authorList>
            <consortium name="US DOE Joint Genome Institute (JGI-PGF)"/>
            <person name="Walter F."/>
            <person name="Albersmeier A."/>
            <person name="Kalinowski J."/>
            <person name="Ruckert C."/>
        </authorList>
    </citation>
    <scope>NUCLEOTIDE SEQUENCE</scope>
    <source>
        <strain evidence="2">KCTC 23077</strain>
    </source>
</reference>
<comment type="caution">
    <text evidence="2">The sequence shown here is derived from an EMBL/GenBank/DDBJ whole genome shotgun (WGS) entry which is preliminary data.</text>
</comment>
<dbReference type="EMBL" id="BMYD01000007">
    <property type="protein sequence ID" value="GHA89615.1"/>
    <property type="molecule type" value="Genomic_DNA"/>
</dbReference>
<feature type="transmembrane region" description="Helical" evidence="1">
    <location>
        <begin position="41"/>
        <end position="59"/>
    </location>
</feature>
<feature type="transmembrane region" description="Helical" evidence="1">
    <location>
        <begin position="120"/>
        <end position="138"/>
    </location>
</feature>
<dbReference type="AlphaFoldDB" id="A0A918T4J9"/>
<feature type="transmembrane region" description="Helical" evidence="1">
    <location>
        <begin position="71"/>
        <end position="100"/>
    </location>
</feature>
<keyword evidence="1" id="KW-0812">Transmembrane</keyword>
<evidence type="ECO:0000313" key="3">
    <source>
        <dbReference type="Proteomes" id="UP000646426"/>
    </source>
</evidence>
<accession>A0A918T4J9</accession>